<dbReference type="InterPro" id="IPR010386">
    <property type="entry name" value="tRNA-Hydrxlase_MiaE"/>
</dbReference>
<comment type="caution">
    <text evidence="1">The sequence shown here is derived from an EMBL/GenBank/DDBJ whole genome shotgun (WGS) entry which is preliminary data.</text>
</comment>
<evidence type="ECO:0000313" key="2">
    <source>
        <dbReference type="Proteomes" id="UP000031561"/>
    </source>
</evidence>
<dbReference type="Pfam" id="PF06175">
    <property type="entry name" value="MiaE"/>
    <property type="match status" value="1"/>
</dbReference>
<dbReference type="PANTHER" id="PTHR42637">
    <property type="entry name" value="TRNA-(MS[2]IO[6]A)-HYDROXYLASE"/>
    <property type="match status" value="1"/>
</dbReference>
<dbReference type="AlphaFoldDB" id="A0ABD4T1V9"/>
<evidence type="ECO:0000313" key="1">
    <source>
        <dbReference type="EMBL" id="MCM1982712.1"/>
    </source>
</evidence>
<organism evidence="1 2">
    <name type="scientific">Lyngbya confervoides BDU141951</name>
    <dbReference type="NCBI Taxonomy" id="1574623"/>
    <lineage>
        <taxon>Bacteria</taxon>
        <taxon>Bacillati</taxon>
        <taxon>Cyanobacteriota</taxon>
        <taxon>Cyanophyceae</taxon>
        <taxon>Oscillatoriophycideae</taxon>
        <taxon>Oscillatoriales</taxon>
        <taxon>Microcoleaceae</taxon>
        <taxon>Lyngbya</taxon>
    </lineage>
</organism>
<dbReference type="SUPFAM" id="SSF47240">
    <property type="entry name" value="Ferritin-like"/>
    <property type="match status" value="1"/>
</dbReference>
<dbReference type="InterPro" id="IPR012347">
    <property type="entry name" value="Ferritin-like"/>
</dbReference>
<name>A0ABD4T1V9_9CYAN</name>
<reference evidence="1 2" key="1">
    <citation type="journal article" date="2015" name="Genome Announc.">
        <title>Draft Genome Sequence of Filamentous Marine Cyanobacterium Lyngbya confervoides Strain BDU141951.</title>
        <authorList>
            <person name="Chandrababunaidu M.M."/>
            <person name="Sen D."/>
            <person name="Tripathy S."/>
        </authorList>
    </citation>
    <scope>NUCLEOTIDE SEQUENCE [LARGE SCALE GENOMIC DNA]</scope>
    <source>
        <strain evidence="1 2">BDU141951</strain>
    </source>
</reference>
<dbReference type="EMBL" id="JTHE03000044">
    <property type="protein sequence ID" value="MCM1982712.1"/>
    <property type="molecule type" value="Genomic_DNA"/>
</dbReference>
<sequence length="206" mass="23330">MLAPDTVSSSVALPKIKFLKQPTQQAWIDQAIAHIDTVLLDHSHCERKAAGMALKLMFRYPSYECMVRSLTALAQEELEHFELCNQWLERRGIAMAPLAAPPYGATLNAQIRRHEPDRFLDLMLVSALIEARSHERLGLLAAHLPDPDLAQFYRGLMASEARHYGIYWMLAHTYCDQAQIVPRLAELAEVESQVLATLHPEPRIHS</sequence>
<protein>
    <submittedName>
        <fullName evidence="1">tRNA isopentenyl-2-thiomethyl-A-37 hydroxylase MiaE</fullName>
    </submittedName>
</protein>
<dbReference type="PIRSF" id="PIRSF020736">
    <property type="entry name" value="MiaE"/>
    <property type="match status" value="1"/>
</dbReference>
<dbReference type="InterPro" id="IPR009078">
    <property type="entry name" value="Ferritin-like_SF"/>
</dbReference>
<dbReference type="Proteomes" id="UP000031561">
    <property type="component" value="Unassembled WGS sequence"/>
</dbReference>
<dbReference type="CDD" id="cd07910">
    <property type="entry name" value="MiaE"/>
    <property type="match status" value="1"/>
</dbReference>
<dbReference type="Gene3D" id="1.20.1260.10">
    <property type="match status" value="1"/>
</dbReference>
<gene>
    <name evidence="1" type="ORF">QQ91_0007735</name>
</gene>
<proteinExistence type="predicted"/>
<keyword evidence="2" id="KW-1185">Reference proteome</keyword>
<accession>A0ABD4T1V9</accession>
<dbReference type="PANTHER" id="PTHR42637:SF1">
    <property type="entry name" value="TRNA 2-(METHYLSULFANYL)-N(6)-ISOPENTENYLADENOSINE(37) HYDROXYLASE"/>
    <property type="match status" value="1"/>
</dbReference>